<sequence>MLSLRNLAITASAILGATAAPAEIASRQTFTPGTLNNTQEFYITLQTTDGCISQYNGWQVEAYHTGAGLADPVFATAGSPAYLNGTNLQFDVNAFPFGVNALPGDTNYARWEPVTIAAGYGSGEFATDGDNGLISTDEEFGGWIVCEWYHDINAPQLFQLIKGFATEPTVLPDSCANAILTLDYF</sequence>
<dbReference type="AlphaFoldDB" id="A0A9P7B065"/>
<evidence type="ECO:0000256" key="1">
    <source>
        <dbReference type="SAM" id="SignalP"/>
    </source>
</evidence>
<accession>A0A9P7B065</accession>
<proteinExistence type="predicted"/>
<dbReference type="Pfam" id="PF25484">
    <property type="entry name" value="DUF7907"/>
    <property type="match status" value="1"/>
</dbReference>
<protein>
    <recommendedName>
        <fullName evidence="2">DUF7907 domain-containing protein</fullName>
    </recommendedName>
</protein>
<comment type="caution">
    <text evidence="3">The sequence shown here is derived from an EMBL/GenBank/DDBJ whole genome shotgun (WGS) entry which is preliminary data.</text>
</comment>
<evidence type="ECO:0000259" key="2">
    <source>
        <dbReference type="Pfam" id="PF25484"/>
    </source>
</evidence>
<evidence type="ECO:0000313" key="3">
    <source>
        <dbReference type="EMBL" id="KAG0651886.1"/>
    </source>
</evidence>
<dbReference type="InterPro" id="IPR057229">
    <property type="entry name" value="DUF7907"/>
</dbReference>
<reference evidence="3" key="1">
    <citation type="submission" date="2019-07" db="EMBL/GenBank/DDBJ databases">
        <title>Hyphodiscus hymeniophilus genome sequencing and assembly.</title>
        <authorList>
            <person name="Kramer G."/>
            <person name="Nodwell J."/>
        </authorList>
    </citation>
    <scope>NUCLEOTIDE SEQUENCE</scope>
    <source>
        <strain evidence="3">ATCC 34498</strain>
    </source>
</reference>
<dbReference type="Proteomes" id="UP000785200">
    <property type="component" value="Unassembled WGS sequence"/>
</dbReference>
<name>A0A9P7B065_9HELO</name>
<feature type="domain" description="DUF7907" evidence="2">
    <location>
        <begin position="38"/>
        <end position="177"/>
    </location>
</feature>
<evidence type="ECO:0000313" key="4">
    <source>
        <dbReference type="Proteomes" id="UP000785200"/>
    </source>
</evidence>
<feature type="chain" id="PRO_5040352327" description="DUF7907 domain-containing protein" evidence="1">
    <location>
        <begin position="20"/>
        <end position="185"/>
    </location>
</feature>
<dbReference type="OrthoDB" id="3518533at2759"/>
<feature type="signal peptide" evidence="1">
    <location>
        <begin position="1"/>
        <end position="19"/>
    </location>
</feature>
<organism evidence="3 4">
    <name type="scientific">Hyphodiscus hymeniophilus</name>
    <dbReference type="NCBI Taxonomy" id="353542"/>
    <lineage>
        <taxon>Eukaryota</taxon>
        <taxon>Fungi</taxon>
        <taxon>Dikarya</taxon>
        <taxon>Ascomycota</taxon>
        <taxon>Pezizomycotina</taxon>
        <taxon>Leotiomycetes</taxon>
        <taxon>Helotiales</taxon>
        <taxon>Hyphodiscaceae</taxon>
        <taxon>Hyphodiscus</taxon>
    </lineage>
</organism>
<gene>
    <name evidence="3" type="ORF">D0Z07_0826</name>
</gene>
<keyword evidence="1" id="KW-0732">Signal</keyword>
<dbReference type="EMBL" id="VNKQ01000003">
    <property type="protein sequence ID" value="KAG0651886.1"/>
    <property type="molecule type" value="Genomic_DNA"/>
</dbReference>
<keyword evidence="4" id="KW-1185">Reference proteome</keyword>